<dbReference type="OrthoDB" id="5124647at2"/>
<dbReference type="EMBL" id="QOIL01000029">
    <property type="protein sequence ID" value="RCG21948.1"/>
    <property type="molecule type" value="Genomic_DNA"/>
</dbReference>
<name>A0A367EV03_9ACTN</name>
<gene>
    <name evidence="1" type="ORF">DQ384_36425</name>
</gene>
<dbReference type="Proteomes" id="UP000253094">
    <property type="component" value="Unassembled WGS sequence"/>
</dbReference>
<organism evidence="1 2">
    <name type="scientific">Sphaerisporangium album</name>
    <dbReference type="NCBI Taxonomy" id="509200"/>
    <lineage>
        <taxon>Bacteria</taxon>
        <taxon>Bacillati</taxon>
        <taxon>Actinomycetota</taxon>
        <taxon>Actinomycetes</taxon>
        <taxon>Streptosporangiales</taxon>
        <taxon>Streptosporangiaceae</taxon>
        <taxon>Sphaerisporangium</taxon>
    </lineage>
</organism>
<reference evidence="1 2" key="1">
    <citation type="submission" date="2018-06" db="EMBL/GenBank/DDBJ databases">
        <title>Sphaerisporangium craniellae sp. nov., isolated from a marine sponge in the South China Sea.</title>
        <authorList>
            <person name="Li L."/>
        </authorList>
    </citation>
    <scope>NUCLEOTIDE SEQUENCE [LARGE SCALE GENOMIC DNA]</scope>
    <source>
        <strain evidence="1 2">CCTCC AA 208026</strain>
    </source>
</reference>
<dbReference type="AlphaFoldDB" id="A0A367EV03"/>
<comment type="caution">
    <text evidence="1">The sequence shown here is derived from an EMBL/GenBank/DDBJ whole genome shotgun (WGS) entry which is preliminary data.</text>
</comment>
<protein>
    <submittedName>
        <fullName evidence="1">Uncharacterized protein</fullName>
    </submittedName>
</protein>
<proteinExistence type="predicted"/>
<keyword evidence="2" id="KW-1185">Reference proteome</keyword>
<evidence type="ECO:0000313" key="1">
    <source>
        <dbReference type="EMBL" id="RCG21948.1"/>
    </source>
</evidence>
<dbReference type="RefSeq" id="WP_114033426.1">
    <property type="nucleotide sequence ID" value="NZ_QOIL01000029.1"/>
</dbReference>
<sequence>MTSITTRAVEIAQGFQSLTIEANDWAHKLTAPRDVAAELVDRIAAGETEAEVTPTVAGHVLHHYGFTGGMEPGAFTKHLIEALVRADRQHWLRLYTVYPAYAQAVHWAANTEDGTRRLQDLAKQRLVTPQDGA</sequence>
<accession>A0A367EV03</accession>
<evidence type="ECO:0000313" key="2">
    <source>
        <dbReference type="Proteomes" id="UP000253094"/>
    </source>
</evidence>